<keyword evidence="8" id="KW-0812">Transmembrane</keyword>
<dbReference type="InterPro" id="IPR000742">
    <property type="entry name" value="EGF"/>
</dbReference>
<evidence type="ECO:0000313" key="10">
    <source>
        <dbReference type="EMBL" id="CAH1244163.1"/>
    </source>
</evidence>
<feature type="disulfide bond" evidence="6">
    <location>
        <begin position="392"/>
        <end position="409"/>
    </location>
</feature>
<keyword evidence="1 6" id="KW-0245">EGF-like domain</keyword>
<proteinExistence type="predicted"/>
<feature type="domain" description="EGF-like" evidence="9">
    <location>
        <begin position="299"/>
        <end position="337"/>
    </location>
</feature>
<dbReference type="PANTHER" id="PTHR24050:SF28">
    <property type="entry name" value="UROMODULIN-LIKE"/>
    <property type="match status" value="1"/>
</dbReference>
<dbReference type="InterPro" id="IPR052235">
    <property type="entry name" value="Nephronectin_domain"/>
</dbReference>
<feature type="domain" description="EGF-like" evidence="9">
    <location>
        <begin position="468"/>
        <end position="509"/>
    </location>
</feature>
<dbReference type="AlphaFoldDB" id="A0A8J9YYG2"/>
<dbReference type="CDD" id="cd00054">
    <property type="entry name" value="EGF_CA"/>
    <property type="match status" value="8"/>
</dbReference>
<dbReference type="FunFam" id="2.10.25.10:FF:000327">
    <property type="entry name" value="neurogenic locus notch homolog protein 4"/>
    <property type="match status" value="1"/>
</dbReference>
<dbReference type="OrthoDB" id="2015116at2759"/>
<feature type="domain" description="EGF-like" evidence="9">
    <location>
        <begin position="381"/>
        <end position="423"/>
    </location>
</feature>
<keyword evidence="4 6" id="KW-1015">Disulfide bond</keyword>
<evidence type="ECO:0000256" key="5">
    <source>
        <dbReference type="ARBA" id="ARBA00023180"/>
    </source>
</evidence>
<evidence type="ECO:0000256" key="1">
    <source>
        <dbReference type="ARBA" id="ARBA00022536"/>
    </source>
</evidence>
<keyword evidence="2" id="KW-0732">Signal</keyword>
<feature type="domain" description="EGF-like" evidence="9">
    <location>
        <begin position="339"/>
        <end position="378"/>
    </location>
</feature>
<dbReference type="PROSITE" id="PS50026">
    <property type="entry name" value="EGF_3"/>
    <property type="match status" value="8"/>
</dbReference>
<feature type="domain" description="EGF-like" evidence="9">
    <location>
        <begin position="554"/>
        <end position="596"/>
    </location>
</feature>
<accession>A0A8J9YYG2</accession>
<dbReference type="Pfam" id="PF00008">
    <property type="entry name" value="EGF"/>
    <property type="match status" value="2"/>
</dbReference>
<dbReference type="SUPFAM" id="SSF57184">
    <property type="entry name" value="Growth factor receptor domain"/>
    <property type="match status" value="3"/>
</dbReference>
<feature type="transmembrane region" description="Helical" evidence="8">
    <location>
        <begin position="266"/>
        <end position="286"/>
    </location>
</feature>
<feature type="disulfide bond" evidence="6">
    <location>
        <begin position="308"/>
        <end position="325"/>
    </location>
</feature>
<sequence length="643" mass="68824">MNVMMTAVQASTEPRGPFLTIQGPERERHITFTYFDRPKNSPIKTLKDRTYRQNSFVAGNKDGRTASSNDLKTAKNRRSSPEQFMEDRRANSAGSLSQDVVTVKVSPSTHVVRPLTRHSHDGRLQDVFFEDTDEPKVHEDTARVLTTGSVVPGAVDDGTSQTPVSRAGQPAFTAQDETSTRGEVASLTDKFRKSAAVVPVKVSTGEEKAVTITDDVVEENGKPQDAGKEKRYTDRQLYLSVIRHKRRLFRDTQNLARTQNVTSRNFCILLTVLALLIVVVITYIIVNVATESVAMATPRPPACVSNPCRNAGVCVGSADGETYTCICAEGFWGQDCLRDVDECGTDSARVCDVRAVCTNVPGSFQCACAQGFTGDGFSCTDLDECTEDAAACSDVTNADCVNTEGSFQCACQDGYQDSGGQCTDIDECAVQSGGCDVDRGQCVNTDGGRTCQCLDGYQGDGTVNNCFDIDECAEDAAACPDDNAACVNTAGSFRCDCREGYQDSGGLCADVDECAVQSGGCDPNRGRCVNTPGSRTCQCRNGFQGDGTANNCFDIDECAANANACPDPNSDCENTEGSFRCECKDGYTDGPAGFCIEIDECDSGPCANGGSCVNLLSRYLCLCDVGWTGDTCQLPTLDNPIFG</sequence>
<dbReference type="PROSITE" id="PS01187">
    <property type="entry name" value="EGF_CA"/>
    <property type="match status" value="2"/>
</dbReference>
<protein>
    <submittedName>
        <fullName evidence="10">FBN3 protein</fullName>
    </submittedName>
</protein>
<dbReference type="FunFam" id="2.10.25.10:FF:000038">
    <property type="entry name" value="Fibrillin 2"/>
    <property type="match status" value="4"/>
</dbReference>
<keyword evidence="11" id="KW-1185">Reference proteome</keyword>
<dbReference type="InterPro" id="IPR000152">
    <property type="entry name" value="EGF-type_Asp/Asn_hydroxyl_site"/>
</dbReference>
<keyword evidence="8" id="KW-0472">Membrane</keyword>
<name>A0A8J9YYG2_BRALA</name>
<dbReference type="PROSITE" id="PS01186">
    <property type="entry name" value="EGF_2"/>
    <property type="match status" value="5"/>
</dbReference>
<evidence type="ECO:0000256" key="8">
    <source>
        <dbReference type="SAM" id="Phobius"/>
    </source>
</evidence>
<dbReference type="EMBL" id="OV696698">
    <property type="protein sequence ID" value="CAH1244163.1"/>
    <property type="molecule type" value="Genomic_DNA"/>
</dbReference>
<dbReference type="InterPro" id="IPR018097">
    <property type="entry name" value="EGF_Ca-bd_CS"/>
</dbReference>
<comment type="caution">
    <text evidence="6">Lacks conserved residue(s) required for the propagation of feature annotation.</text>
</comment>
<evidence type="ECO:0000256" key="6">
    <source>
        <dbReference type="PROSITE-ProRule" id="PRU00076"/>
    </source>
</evidence>
<dbReference type="InterPro" id="IPR001881">
    <property type="entry name" value="EGF-like_Ca-bd_dom"/>
</dbReference>
<dbReference type="InterPro" id="IPR049883">
    <property type="entry name" value="NOTCH1_EGF-like"/>
</dbReference>
<evidence type="ECO:0000256" key="3">
    <source>
        <dbReference type="ARBA" id="ARBA00022737"/>
    </source>
</evidence>
<evidence type="ECO:0000313" key="11">
    <source>
        <dbReference type="Proteomes" id="UP000838412"/>
    </source>
</evidence>
<keyword evidence="3" id="KW-0677">Repeat</keyword>
<evidence type="ECO:0000256" key="2">
    <source>
        <dbReference type="ARBA" id="ARBA00022729"/>
    </source>
</evidence>
<feature type="region of interest" description="Disordered" evidence="7">
    <location>
        <begin position="58"/>
        <end position="100"/>
    </location>
</feature>
<dbReference type="Pfam" id="PF12947">
    <property type="entry name" value="EGF_3"/>
    <property type="match status" value="3"/>
</dbReference>
<dbReference type="PROSITE" id="PS00010">
    <property type="entry name" value="ASX_HYDROXYL"/>
    <property type="match status" value="5"/>
</dbReference>
<organism evidence="10 11">
    <name type="scientific">Branchiostoma lanceolatum</name>
    <name type="common">Common lancelet</name>
    <name type="synonym">Amphioxus lanceolatum</name>
    <dbReference type="NCBI Taxonomy" id="7740"/>
    <lineage>
        <taxon>Eukaryota</taxon>
        <taxon>Metazoa</taxon>
        <taxon>Chordata</taxon>
        <taxon>Cephalochordata</taxon>
        <taxon>Leptocardii</taxon>
        <taxon>Amphioxiformes</taxon>
        <taxon>Branchiostomatidae</taxon>
        <taxon>Branchiostoma</taxon>
    </lineage>
</organism>
<dbReference type="SMART" id="SM00179">
    <property type="entry name" value="EGF_CA"/>
    <property type="match status" value="8"/>
</dbReference>
<dbReference type="Pfam" id="PF07645">
    <property type="entry name" value="EGF_CA"/>
    <property type="match status" value="3"/>
</dbReference>
<dbReference type="Proteomes" id="UP000838412">
    <property type="component" value="Chromosome 13"/>
</dbReference>
<feature type="disulfide bond" evidence="6">
    <location>
        <begin position="327"/>
        <end position="336"/>
    </location>
</feature>
<keyword evidence="8" id="KW-1133">Transmembrane helix</keyword>
<dbReference type="InterPro" id="IPR024731">
    <property type="entry name" value="NELL2-like_EGF"/>
</dbReference>
<evidence type="ECO:0000259" key="9">
    <source>
        <dbReference type="PROSITE" id="PS50026"/>
    </source>
</evidence>
<dbReference type="Gene3D" id="2.10.25.10">
    <property type="entry name" value="Laminin"/>
    <property type="match status" value="8"/>
</dbReference>
<gene>
    <name evidence="10" type="primary">FBN3</name>
    <name evidence="10" type="ORF">BLAG_LOCUS6871</name>
</gene>
<dbReference type="GO" id="GO:0005509">
    <property type="term" value="F:calcium ion binding"/>
    <property type="evidence" value="ECO:0007669"/>
    <property type="project" value="InterPro"/>
</dbReference>
<feature type="disulfide bond" evidence="6">
    <location>
        <begin position="623"/>
        <end position="632"/>
    </location>
</feature>
<reference evidence="10" key="1">
    <citation type="submission" date="2022-01" db="EMBL/GenBank/DDBJ databases">
        <authorList>
            <person name="Braso-Vives M."/>
        </authorList>
    </citation>
    <scope>NUCLEOTIDE SEQUENCE</scope>
</reference>
<dbReference type="InterPro" id="IPR009030">
    <property type="entry name" value="Growth_fac_rcpt_cys_sf"/>
</dbReference>
<feature type="region of interest" description="Disordered" evidence="7">
    <location>
        <begin position="150"/>
        <end position="180"/>
    </location>
</feature>
<dbReference type="FunFam" id="2.10.25.10:FF:000002">
    <property type="entry name" value="Latent-transforming growth factor beta-binding protein 3"/>
    <property type="match status" value="1"/>
</dbReference>
<dbReference type="PROSITE" id="PS00022">
    <property type="entry name" value="EGF_1"/>
    <property type="match status" value="2"/>
</dbReference>
<evidence type="ECO:0000256" key="4">
    <source>
        <dbReference type="ARBA" id="ARBA00023157"/>
    </source>
</evidence>
<dbReference type="SMART" id="SM00181">
    <property type="entry name" value="EGF"/>
    <property type="match status" value="8"/>
</dbReference>
<feature type="domain" description="EGF-like" evidence="9">
    <location>
        <begin position="597"/>
        <end position="633"/>
    </location>
</feature>
<feature type="domain" description="EGF-like" evidence="9">
    <location>
        <begin position="510"/>
        <end position="549"/>
    </location>
</feature>
<feature type="domain" description="EGF-like" evidence="9">
    <location>
        <begin position="424"/>
        <end position="463"/>
    </location>
</feature>
<keyword evidence="5" id="KW-0325">Glycoprotein</keyword>
<dbReference type="PANTHER" id="PTHR24050">
    <property type="entry name" value="PA14 DOMAIN-CONTAINING PROTEIN"/>
    <property type="match status" value="1"/>
</dbReference>
<evidence type="ECO:0000256" key="7">
    <source>
        <dbReference type="SAM" id="MobiDB-lite"/>
    </source>
</evidence>